<dbReference type="Gene3D" id="1.10.10.10">
    <property type="entry name" value="Winged helix-like DNA-binding domain superfamily/Winged helix DNA-binding domain"/>
    <property type="match status" value="1"/>
</dbReference>
<proteinExistence type="predicted"/>
<feature type="domain" description="Nudix hydrolase" evidence="1">
    <location>
        <begin position="8"/>
        <end position="142"/>
    </location>
</feature>
<organism evidence="2 3">
    <name type="scientific">Candidatus Niyogibacteria bacterium RIFCSPLOWO2_02_FULL_45_13</name>
    <dbReference type="NCBI Taxonomy" id="1801725"/>
    <lineage>
        <taxon>Bacteria</taxon>
        <taxon>Candidatus Niyogiibacteriota</taxon>
    </lineage>
</organism>
<dbReference type="InterPro" id="IPR036390">
    <property type="entry name" value="WH_DNA-bd_sf"/>
</dbReference>
<dbReference type="CDD" id="cd18873">
    <property type="entry name" value="NUDIX_NadM_like"/>
    <property type="match status" value="1"/>
</dbReference>
<dbReference type="PROSITE" id="PS51462">
    <property type="entry name" value="NUDIX"/>
    <property type="match status" value="1"/>
</dbReference>
<evidence type="ECO:0000313" key="3">
    <source>
        <dbReference type="Proteomes" id="UP000178428"/>
    </source>
</evidence>
<dbReference type="Gene3D" id="3.90.79.10">
    <property type="entry name" value="Nucleoside Triphosphate Pyrophosphohydrolase"/>
    <property type="match status" value="1"/>
</dbReference>
<dbReference type="SUPFAM" id="SSF46785">
    <property type="entry name" value="Winged helix' DNA-binding domain"/>
    <property type="match status" value="1"/>
</dbReference>
<dbReference type="Proteomes" id="UP000178428">
    <property type="component" value="Unassembled WGS sequence"/>
</dbReference>
<evidence type="ECO:0000313" key="2">
    <source>
        <dbReference type="EMBL" id="OGZ30351.1"/>
    </source>
</evidence>
<gene>
    <name evidence="2" type="ORF">A3J00_02775</name>
</gene>
<comment type="caution">
    <text evidence="2">The sequence shown here is derived from an EMBL/GenBank/DDBJ whole genome shotgun (WGS) entry which is preliminary data.</text>
</comment>
<dbReference type="EMBL" id="MHMR01000023">
    <property type="protein sequence ID" value="OGZ30351.1"/>
    <property type="molecule type" value="Genomic_DNA"/>
</dbReference>
<dbReference type="STRING" id="1801725.A3J00_02775"/>
<evidence type="ECO:0000259" key="1">
    <source>
        <dbReference type="PROSITE" id="PS51462"/>
    </source>
</evidence>
<dbReference type="PANTHER" id="PTHR43736:SF4">
    <property type="entry name" value="SLR1690 PROTEIN"/>
    <property type="match status" value="1"/>
</dbReference>
<dbReference type="SUPFAM" id="SSF55811">
    <property type="entry name" value="Nudix"/>
    <property type="match status" value="1"/>
</dbReference>
<dbReference type="InterPro" id="IPR015797">
    <property type="entry name" value="NUDIX_hydrolase-like_dom_sf"/>
</dbReference>
<dbReference type="AlphaFoldDB" id="A0A1G2EYC0"/>
<dbReference type="InterPro" id="IPR000086">
    <property type="entry name" value="NUDIX_hydrolase_dom"/>
</dbReference>
<dbReference type="InterPro" id="IPR036388">
    <property type="entry name" value="WH-like_DNA-bd_sf"/>
</dbReference>
<dbReference type="PANTHER" id="PTHR43736">
    <property type="entry name" value="ADP-RIBOSE PYROPHOSPHATASE"/>
    <property type="match status" value="1"/>
</dbReference>
<accession>A0A1G2EYC0</accession>
<protein>
    <recommendedName>
        <fullName evidence="1">Nudix hydrolase domain-containing protein</fullName>
    </recommendedName>
</protein>
<reference evidence="2 3" key="1">
    <citation type="journal article" date="2016" name="Nat. Commun.">
        <title>Thousands of microbial genomes shed light on interconnected biogeochemical processes in an aquifer system.</title>
        <authorList>
            <person name="Anantharaman K."/>
            <person name="Brown C.T."/>
            <person name="Hug L.A."/>
            <person name="Sharon I."/>
            <person name="Castelle C.J."/>
            <person name="Probst A.J."/>
            <person name="Thomas B.C."/>
            <person name="Singh A."/>
            <person name="Wilkins M.J."/>
            <person name="Karaoz U."/>
            <person name="Brodie E.L."/>
            <person name="Williams K.H."/>
            <person name="Hubbard S.S."/>
            <person name="Banfield J.F."/>
        </authorList>
    </citation>
    <scope>NUCLEOTIDE SEQUENCE [LARGE SCALE GENOMIC DNA]</scope>
</reference>
<dbReference type="Pfam" id="PF21906">
    <property type="entry name" value="WHD_NrtR"/>
    <property type="match status" value="1"/>
</dbReference>
<dbReference type="InterPro" id="IPR054105">
    <property type="entry name" value="WHD_NrtR"/>
</dbReference>
<name>A0A1G2EYC0_9BACT</name>
<dbReference type="Pfam" id="PF00293">
    <property type="entry name" value="NUDIX"/>
    <property type="match status" value="1"/>
</dbReference>
<sequence>MKKSSQKYKFAAVAVDVVVFSIDNGELKVLLIEMKKKPYMGFWAVPGGLIKSDESLEQAAKRQLSAKAGLKNVYLEQLYTFGEVNRDPFGRVVSTAYFALIPSTGIKPKTSREYGDIRWFGVKNLPRLAYDHKNVISYALERLGAKIGYTNIVYGLLPREFTLSDLQKVYEIILSKKLDKRNFRKKVLSINLVKPASAKRGGAHRPARLYKFVKNRYHVVEIL</sequence>